<name>A0A6N7W0Y3_ACIFE</name>
<dbReference type="PANTHER" id="PTHR35333">
    <property type="entry name" value="BETA-LACTAMASE"/>
    <property type="match status" value="1"/>
</dbReference>
<keyword evidence="1" id="KW-0732">Signal</keyword>
<evidence type="ECO:0000259" key="2">
    <source>
        <dbReference type="Pfam" id="PF13354"/>
    </source>
</evidence>
<feature type="chain" id="PRO_5026959983" evidence="1">
    <location>
        <begin position="23"/>
        <end position="285"/>
    </location>
</feature>
<evidence type="ECO:0000313" key="4">
    <source>
        <dbReference type="Proteomes" id="UP000441455"/>
    </source>
</evidence>
<keyword evidence="3" id="KW-0378">Hydrolase</keyword>
<comment type="caution">
    <text evidence="3">The sequence shown here is derived from an EMBL/GenBank/DDBJ whole genome shotgun (WGS) entry which is preliminary data.</text>
</comment>
<dbReference type="InterPro" id="IPR000871">
    <property type="entry name" value="Beta-lactam_class-A"/>
</dbReference>
<dbReference type="GO" id="GO:0030655">
    <property type="term" value="P:beta-lactam antibiotic catabolic process"/>
    <property type="evidence" value="ECO:0007669"/>
    <property type="project" value="InterPro"/>
</dbReference>
<dbReference type="Proteomes" id="UP000441455">
    <property type="component" value="Unassembled WGS sequence"/>
</dbReference>
<gene>
    <name evidence="3" type="ORF">FX155_06090</name>
</gene>
<dbReference type="EMBL" id="VULN01000007">
    <property type="protein sequence ID" value="MSS82163.1"/>
    <property type="molecule type" value="Genomic_DNA"/>
</dbReference>
<reference evidence="3 4" key="1">
    <citation type="submission" date="2019-08" db="EMBL/GenBank/DDBJ databases">
        <title>In-depth cultivation of the pig gut microbiome towards novel bacterial diversity and tailored functional studies.</title>
        <authorList>
            <person name="Wylensek D."/>
            <person name="Hitch T.C.A."/>
            <person name="Clavel T."/>
        </authorList>
    </citation>
    <scope>NUCLEOTIDE SEQUENCE [LARGE SCALE GENOMIC DNA]</scope>
    <source>
        <strain evidence="3 4">WCA-389-WT-5B</strain>
    </source>
</reference>
<feature type="domain" description="Beta-lactamase class A catalytic" evidence="2">
    <location>
        <begin position="51"/>
        <end position="263"/>
    </location>
</feature>
<dbReference type="GO" id="GO:0008800">
    <property type="term" value="F:beta-lactamase activity"/>
    <property type="evidence" value="ECO:0007669"/>
    <property type="project" value="InterPro"/>
</dbReference>
<evidence type="ECO:0000313" key="3">
    <source>
        <dbReference type="EMBL" id="MSS82163.1"/>
    </source>
</evidence>
<protein>
    <submittedName>
        <fullName evidence="3">Serine hydrolase</fullName>
    </submittedName>
</protein>
<dbReference type="SUPFAM" id="SSF56601">
    <property type="entry name" value="beta-lactamase/transpeptidase-like"/>
    <property type="match status" value="1"/>
</dbReference>
<dbReference type="PANTHER" id="PTHR35333:SF3">
    <property type="entry name" value="BETA-LACTAMASE-TYPE TRANSPEPTIDASE FOLD CONTAINING PROTEIN"/>
    <property type="match status" value="1"/>
</dbReference>
<dbReference type="Gene3D" id="3.40.710.10">
    <property type="entry name" value="DD-peptidase/beta-lactamase superfamily"/>
    <property type="match status" value="1"/>
</dbReference>
<dbReference type="OrthoDB" id="9775096at2"/>
<evidence type="ECO:0000256" key="1">
    <source>
        <dbReference type="SAM" id="SignalP"/>
    </source>
</evidence>
<feature type="signal peptide" evidence="1">
    <location>
        <begin position="1"/>
        <end position="22"/>
    </location>
</feature>
<dbReference type="Pfam" id="PF13354">
    <property type="entry name" value="Beta-lactamase2"/>
    <property type="match status" value="1"/>
</dbReference>
<dbReference type="InterPro" id="IPR045155">
    <property type="entry name" value="Beta-lactam_cat"/>
</dbReference>
<accession>A0A6N7W0Y3</accession>
<dbReference type="GO" id="GO:0046677">
    <property type="term" value="P:response to antibiotic"/>
    <property type="evidence" value="ECO:0007669"/>
    <property type="project" value="InterPro"/>
</dbReference>
<organism evidence="3 4">
    <name type="scientific">Acidaminococcus fermentans</name>
    <dbReference type="NCBI Taxonomy" id="905"/>
    <lineage>
        <taxon>Bacteria</taxon>
        <taxon>Bacillati</taxon>
        <taxon>Bacillota</taxon>
        <taxon>Negativicutes</taxon>
        <taxon>Acidaminococcales</taxon>
        <taxon>Acidaminococcaceae</taxon>
        <taxon>Acidaminococcus</taxon>
    </lineage>
</organism>
<proteinExistence type="predicted"/>
<sequence>MGLVLAGLLLLPGVGMPRTAQASAPAASARAALSPRMQKIGKIIQAAGPAQVYFTNLSTNQSLYRGSETMTAASMIKVFILAKAYEDIQNGSLSRNETFTLTSDNVVGGAGVLQGRGYGSKVSLQEALELMITESDNTAANLLIDRLGMDRINAYMQRHGYTHSVLRRKMMDTEAMAAGRENLTSTRDIALLFKRLYQGKCVSPAQDREMLAIYKRQTDNDSIPGDLPRGTVVAHKTGEVNDLRHDGGIVYTPNGDYVLVIFTRNYTPYETMADLSEKIYQAVVE</sequence>
<dbReference type="AlphaFoldDB" id="A0A6N7W0Y3"/>
<dbReference type="InterPro" id="IPR012338">
    <property type="entry name" value="Beta-lactam/transpept-like"/>
</dbReference>